<feature type="compositionally biased region" description="Basic and acidic residues" evidence="1">
    <location>
        <begin position="47"/>
        <end position="56"/>
    </location>
</feature>
<keyword evidence="3" id="KW-1185">Reference proteome</keyword>
<feature type="compositionally biased region" description="Basic and acidic residues" evidence="1">
    <location>
        <begin position="92"/>
        <end position="101"/>
    </location>
</feature>
<accession>A0A6B0SB23</accession>
<dbReference type="Proteomes" id="UP000322234">
    <property type="component" value="Unassembled WGS sequence"/>
</dbReference>
<dbReference type="GO" id="GO:0003677">
    <property type="term" value="F:DNA binding"/>
    <property type="evidence" value="ECO:0007669"/>
    <property type="project" value="InterPro"/>
</dbReference>
<dbReference type="EMBL" id="VBQZ03009206">
    <property type="protein sequence ID" value="MXR00049.1"/>
    <property type="molecule type" value="Genomic_DNA"/>
</dbReference>
<dbReference type="AlphaFoldDB" id="A0A6B0SB23"/>
<name>A0A6B0SB23_9CETA</name>
<reference evidence="2" key="1">
    <citation type="submission" date="2019-10" db="EMBL/GenBank/DDBJ databases">
        <title>The sequence and de novo assembly of the wild yak genome.</title>
        <authorList>
            <person name="Liu Y."/>
        </authorList>
    </citation>
    <scope>NUCLEOTIDE SEQUENCE [LARGE SCALE GENOMIC DNA]</scope>
    <source>
        <strain evidence="2">WY2019</strain>
    </source>
</reference>
<dbReference type="Gene3D" id="1.10.10.60">
    <property type="entry name" value="Homeodomain-like"/>
    <property type="match status" value="1"/>
</dbReference>
<evidence type="ECO:0000256" key="1">
    <source>
        <dbReference type="SAM" id="MobiDB-lite"/>
    </source>
</evidence>
<evidence type="ECO:0000313" key="3">
    <source>
        <dbReference type="Proteomes" id="UP000322234"/>
    </source>
</evidence>
<gene>
    <name evidence="2" type="ORF">E5288_WYG021897</name>
</gene>
<sequence>MKPQPQRGHNADANTDAAVAGFLRLGVKENREEAHEAEPAKVSLPGERGEEPKAQSEPEQGAAAEGKEAGYEEGEEKEGGDVGAGDAGPPDGESREAKAAVEAEAGAGGGEDGEKGGEEQRPGAAVEVRKAADRRHRVSRHTFTLEQLRELEGVFHRTPYLDVAMQ</sequence>
<dbReference type="InterPro" id="IPR001356">
    <property type="entry name" value="HD"/>
</dbReference>
<dbReference type="InterPro" id="IPR009057">
    <property type="entry name" value="Homeodomain-like_sf"/>
</dbReference>
<comment type="caution">
    <text evidence="2">The sequence shown here is derived from an EMBL/GenBank/DDBJ whole genome shotgun (WGS) entry which is preliminary data.</text>
</comment>
<organism evidence="2 3">
    <name type="scientific">Bos mutus</name>
    <name type="common">wild yak</name>
    <dbReference type="NCBI Taxonomy" id="72004"/>
    <lineage>
        <taxon>Eukaryota</taxon>
        <taxon>Metazoa</taxon>
        <taxon>Chordata</taxon>
        <taxon>Craniata</taxon>
        <taxon>Vertebrata</taxon>
        <taxon>Euteleostomi</taxon>
        <taxon>Mammalia</taxon>
        <taxon>Eutheria</taxon>
        <taxon>Laurasiatheria</taxon>
        <taxon>Artiodactyla</taxon>
        <taxon>Ruminantia</taxon>
        <taxon>Pecora</taxon>
        <taxon>Bovidae</taxon>
        <taxon>Bovinae</taxon>
        <taxon>Bos</taxon>
    </lineage>
</organism>
<dbReference type="CDD" id="cd00086">
    <property type="entry name" value="homeodomain"/>
    <property type="match status" value="1"/>
</dbReference>
<feature type="region of interest" description="Disordered" evidence="1">
    <location>
        <begin position="24"/>
        <end position="136"/>
    </location>
</feature>
<feature type="compositionally biased region" description="Basic and acidic residues" evidence="1">
    <location>
        <begin position="26"/>
        <end position="39"/>
    </location>
</feature>
<protein>
    <recommendedName>
        <fullName evidence="4">Homeobox domain-containing protein</fullName>
    </recommendedName>
</protein>
<proteinExistence type="predicted"/>
<dbReference type="SUPFAM" id="SSF46689">
    <property type="entry name" value="Homeodomain-like"/>
    <property type="match status" value="1"/>
</dbReference>
<evidence type="ECO:0000313" key="2">
    <source>
        <dbReference type="EMBL" id="MXR00049.1"/>
    </source>
</evidence>
<evidence type="ECO:0008006" key="4">
    <source>
        <dbReference type="Google" id="ProtNLM"/>
    </source>
</evidence>
<feature type="compositionally biased region" description="Basic and acidic residues" evidence="1">
    <location>
        <begin position="112"/>
        <end position="131"/>
    </location>
</feature>